<dbReference type="EC" id="2.5.1.39" evidence="12 13"/>
<dbReference type="Gene3D" id="1.20.120.1780">
    <property type="entry name" value="UbiA prenyltransferase"/>
    <property type="match status" value="1"/>
</dbReference>
<feature type="transmembrane region" description="Helical" evidence="12">
    <location>
        <begin position="162"/>
        <end position="184"/>
    </location>
</feature>
<dbReference type="InterPro" id="IPR030470">
    <property type="entry name" value="UbiA_prenylTrfase_CS"/>
</dbReference>
<keyword evidence="9 12" id="KW-0460">Magnesium</keyword>
<dbReference type="OrthoDB" id="9782418at2"/>
<evidence type="ECO:0000256" key="4">
    <source>
        <dbReference type="ARBA" id="ARBA00022475"/>
    </source>
</evidence>
<dbReference type="InterPro" id="IPR006370">
    <property type="entry name" value="HB_polyprenyltransferase-like"/>
</dbReference>
<comment type="function">
    <text evidence="12">Catalyzes the prenylation of para-hydroxybenzoate (PHB) with an all-trans polyprenyl group. Mediates the second step in the final reaction sequence of ubiquinone-8 (UQ-8) biosynthesis, which is the condensation of the polyisoprenoid side chain with PHB, generating the first membrane-bound Q intermediate 3-octaprenyl-4-hydroxybenzoate.</text>
</comment>
<feature type="transmembrane region" description="Helical" evidence="12">
    <location>
        <begin position="20"/>
        <end position="37"/>
    </location>
</feature>
<comment type="subcellular location">
    <subcellularLocation>
        <location evidence="12">Cell inner membrane</location>
        <topology evidence="12">Multi-pass membrane protein</topology>
    </subcellularLocation>
    <subcellularLocation>
        <location evidence="2">Membrane</location>
        <topology evidence="2">Multi-pass membrane protein</topology>
    </subcellularLocation>
</comment>
<dbReference type="Proteomes" id="UP000194450">
    <property type="component" value="Unassembled WGS sequence"/>
</dbReference>
<keyword evidence="11 12" id="KW-0472">Membrane</keyword>
<feature type="transmembrane region" description="Helical" evidence="12">
    <location>
        <begin position="139"/>
        <end position="156"/>
    </location>
</feature>
<protein>
    <recommendedName>
        <fullName evidence="12 13">4-hydroxybenzoate octaprenyltransferase</fullName>
        <ecNumber evidence="12 13">2.5.1.39</ecNumber>
    </recommendedName>
    <alternativeName>
        <fullName evidence="12">4-HB polyprenyltransferase</fullName>
    </alternativeName>
</protein>
<evidence type="ECO:0000256" key="9">
    <source>
        <dbReference type="ARBA" id="ARBA00022842"/>
    </source>
</evidence>
<name>A0A1Y6EB14_9GAMM</name>
<evidence type="ECO:0000256" key="1">
    <source>
        <dbReference type="ARBA" id="ARBA00001946"/>
    </source>
</evidence>
<evidence type="ECO:0000256" key="12">
    <source>
        <dbReference type="HAMAP-Rule" id="MF_01635"/>
    </source>
</evidence>
<evidence type="ECO:0000256" key="13">
    <source>
        <dbReference type="NCBIfam" id="TIGR01474"/>
    </source>
</evidence>
<organism evidence="14 15">
    <name type="scientific">Pseudidiomarina planktonica</name>
    <dbReference type="NCBI Taxonomy" id="1323738"/>
    <lineage>
        <taxon>Bacteria</taxon>
        <taxon>Pseudomonadati</taxon>
        <taxon>Pseudomonadota</taxon>
        <taxon>Gammaproteobacteria</taxon>
        <taxon>Alteromonadales</taxon>
        <taxon>Idiomarinaceae</taxon>
        <taxon>Pseudidiomarina</taxon>
    </lineage>
</organism>
<dbReference type="FunFam" id="1.20.120.1780:FF:000001">
    <property type="entry name" value="4-hydroxybenzoate octaprenyltransferase"/>
    <property type="match status" value="1"/>
</dbReference>
<dbReference type="AlphaFoldDB" id="A0A1Y6EB14"/>
<dbReference type="InterPro" id="IPR039653">
    <property type="entry name" value="Prenyltransferase"/>
</dbReference>
<evidence type="ECO:0000256" key="5">
    <source>
        <dbReference type="ARBA" id="ARBA00022519"/>
    </source>
</evidence>
<feature type="transmembrane region" description="Helical" evidence="12">
    <location>
        <begin position="86"/>
        <end position="107"/>
    </location>
</feature>
<keyword evidence="6 12" id="KW-0808">Transferase</keyword>
<dbReference type="PANTHER" id="PTHR11048">
    <property type="entry name" value="PRENYLTRANSFERASES"/>
    <property type="match status" value="1"/>
</dbReference>
<keyword evidence="5 12" id="KW-0997">Cell inner membrane</keyword>
<comment type="similarity">
    <text evidence="3 12">Belongs to the UbiA prenyltransferase family.</text>
</comment>
<evidence type="ECO:0000256" key="11">
    <source>
        <dbReference type="ARBA" id="ARBA00023136"/>
    </source>
</evidence>
<dbReference type="PANTHER" id="PTHR11048:SF28">
    <property type="entry name" value="4-HYDROXYBENZOATE POLYPRENYLTRANSFERASE, MITOCHONDRIAL"/>
    <property type="match status" value="1"/>
</dbReference>
<evidence type="ECO:0000256" key="2">
    <source>
        <dbReference type="ARBA" id="ARBA00004141"/>
    </source>
</evidence>
<keyword evidence="8 12" id="KW-0812">Transmembrane</keyword>
<dbReference type="PROSITE" id="PS00943">
    <property type="entry name" value="UBIA"/>
    <property type="match status" value="1"/>
</dbReference>
<comment type="catalytic activity">
    <reaction evidence="12">
        <text>all-trans-octaprenyl diphosphate + 4-hydroxybenzoate = 4-hydroxy-3-(all-trans-octaprenyl)benzoate + diphosphate</text>
        <dbReference type="Rhea" id="RHEA:27782"/>
        <dbReference type="ChEBI" id="CHEBI:1617"/>
        <dbReference type="ChEBI" id="CHEBI:17879"/>
        <dbReference type="ChEBI" id="CHEBI:33019"/>
        <dbReference type="ChEBI" id="CHEBI:57711"/>
        <dbReference type="EC" id="2.5.1.39"/>
    </reaction>
</comment>
<dbReference type="GO" id="GO:0006744">
    <property type="term" value="P:ubiquinone biosynthetic process"/>
    <property type="evidence" value="ECO:0007669"/>
    <property type="project" value="UniProtKB-UniRule"/>
</dbReference>
<dbReference type="GO" id="GO:0008412">
    <property type="term" value="F:4-hydroxybenzoate polyprenyltransferase activity"/>
    <property type="evidence" value="ECO:0007669"/>
    <property type="project" value="UniProtKB-UniRule"/>
</dbReference>
<dbReference type="CDD" id="cd13959">
    <property type="entry name" value="PT_UbiA_COQ2"/>
    <property type="match status" value="1"/>
</dbReference>
<evidence type="ECO:0000256" key="7">
    <source>
        <dbReference type="ARBA" id="ARBA00022688"/>
    </source>
</evidence>
<dbReference type="InterPro" id="IPR000537">
    <property type="entry name" value="UbiA_prenyltransferase"/>
</dbReference>
<keyword evidence="15" id="KW-1185">Reference proteome</keyword>
<evidence type="ECO:0000313" key="14">
    <source>
        <dbReference type="EMBL" id="SMQ59768.1"/>
    </source>
</evidence>
<sequence>MLDKLKPYWLLMRADKPIGTWLLAWPTLWALLIAGVGEPPLRIVVIFMLGVFLMRSAGCVINDYADRKLDGKVTRTRNRPLATGAVQPWQALTLFAALVLLAFLLVLQLNLQTILLSVVAVAVAALYPFCKRFTQLPQLVLGVAFSMGMLMAFTALEQGLPWYAWVLFAANLLWTVAYDTEYAMADRADDLKVGIKSTAILFGKWDRLIIGLLQLATLGLLSWIGVALNLSLWFFGALVLSALLFVYQHREIAGRDPQRCFHAFLHNHYVGMAITVGLAAHFWL</sequence>
<evidence type="ECO:0000256" key="3">
    <source>
        <dbReference type="ARBA" id="ARBA00005985"/>
    </source>
</evidence>
<evidence type="ECO:0000313" key="15">
    <source>
        <dbReference type="Proteomes" id="UP000194450"/>
    </source>
</evidence>
<dbReference type="Gene3D" id="1.10.357.140">
    <property type="entry name" value="UbiA prenyltransferase"/>
    <property type="match status" value="1"/>
</dbReference>
<dbReference type="UniPathway" id="UPA00232"/>
<keyword evidence="7 12" id="KW-0831">Ubiquinone biosynthesis</keyword>
<dbReference type="EMBL" id="FXWH01000001">
    <property type="protein sequence ID" value="SMQ59768.1"/>
    <property type="molecule type" value="Genomic_DNA"/>
</dbReference>
<dbReference type="FunFam" id="1.10.357.140:FF:000002">
    <property type="entry name" value="4-hydroxybenzoate octaprenyltransferase"/>
    <property type="match status" value="1"/>
</dbReference>
<accession>A0A1Y6EB14</accession>
<proteinExistence type="inferred from homology"/>
<feature type="transmembrane region" description="Helical" evidence="12">
    <location>
        <begin position="205"/>
        <end position="224"/>
    </location>
</feature>
<dbReference type="HAMAP" id="MF_01635">
    <property type="entry name" value="UbiA"/>
    <property type="match status" value="1"/>
</dbReference>
<comment type="pathway">
    <text evidence="12">Cofactor biosynthesis; ubiquinone biosynthesis.</text>
</comment>
<dbReference type="RefSeq" id="WP_086433505.1">
    <property type="nucleotide sequence ID" value="NZ_FXWH01000001.1"/>
</dbReference>
<feature type="transmembrane region" description="Helical" evidence="12">
    <location>
        <begin position="230"/>
        <end position="248"/>
    </location>
</feature>
<reference evidence="15" key="1">
    <citation type="submission" date="2017-04" db="EMBL/GenBank/DDBJ databases">
        <authorList>
            <person name="Varghese N."/>
            <person name="Submissions S."/>
        </authorList>
    </citation>
    <scope>NUCLEOTIDE SEQUENCE [LARGE SCALE GENOMIC DNA]</scope>
</reference>
<comment type="cofactor">
    <cofactor evidence="1 12">
        <name>Mg(2+)</name>
        <dbReference type="ChEBI" id="CHEBI:18420"/>
    </cofactor>
</comment>
<gene>
    <name evidence="12" type="primary">ubiA</name>
    <name evidence="14" type="ORF">SAMN06297229_0315</name>
</gene>
<evidence type="ECO:0000256" key="10">
    <source>
        <dbReference type="ARBA" id="ARBA00022989"/>
    </source>
</evidence>
<dbReference type="Pfam" id="PF01040">
    <property type="entry name" value="UbiA"/>
    <property type="match status" value="1"/>
</dbReference>
<keyword evidence="10 12" id="KW-1133">Transmembrane helix</keyword>
<feature type="transmembrane region" description="Helical" evidence="12">
    <location>
        <begin position="113"/>
        <end position="130"/>
    </location>
</feature>
<evidence type="ECO:0000256" key="8">
    <source>
        <dbReference type="ARBA" id="ARBA00022692"/>
    </source>
</evidence>
<feature type="transmembrane region" description="Helical" evidence="12">
    <location>
        <begin position="43"/>
        <end position="65"/>
    </location>
</feature>
<dbReference type="GO" id="GO:0005886">
    <property type="term" value="C:plasma membrane"/>
    <property type="evidence" value="ECO:0007669"/>
    <property type="project" value="UniProtKB-SubCell"/>
</dbReference>
<dbReference type="NCBIfam" id="TIGR01474">
    <property type="entry name" value="ubiA_proteo"/>
    <property type="match status" value="1"/>
</dbReference>
<evidence type="ECO:0000256" key="6">
    <source>
        <dbReference type="ARBA" id="ARBA00022679"/>
    </source>
</evidence>
<dbReference type="InterPro" id="IPR044878">
    <property type="entry name" value="UbiA_sf"/>
</dbReference>
<keyword evidence="4 12" id="KW-1003">Cell membrane</keyword>
<feature type="transmembrane region" description="Helical" evidence="12">
    <location>
        <begin position="260"/>
        <end position="283"/>
    </location>
</feature>